<name>A0A1W1HJ48_9BACT</name>
<dbReference type="GO" id="GO:0006402">
    <property type="term" value="P:mRNA catabolic process"/>
    <property type="evidence" value="ECO:0007669"/>
    <property type="project" value="TreeGrafter"/>
</dbReference>
<dbReference type="OrthoDB" id="5419693at2"/>
<protein>
    <submittedName>
        <fullName evidence="1">Transcriptional modulator of MazE/toxin, MazF</fullName>
    </submittedName>
</protein>
<organism evidence="1 2">
    <name type="scientific">Desulfamplus magnetovallimortis</name>
    <dbReference type="NCBI Taxonomy" id="1246637"/>
    <lineage>
        <taxon>Bacteria</taxon>
        <taxon>Pseudomonadati</taxon>
        <taxon>Thermodesulfobacteriota</taxon>
        <taxon>Desulfobacteria</taxon>
        <taxon>Desulfobacterales</taxon>
        <taxon>Desulfobacteraceae</taxon>
        <taxon>Desulfamplus</taxon>
    </lineage>
</organism>
<dbReference type="Gene3D" id="2.30.30.110">
    <property type="match status" value="1"/>
</dbReference>
<dbReference type="GO" id="GO:0003677">
    <property type="term" value="F:DNA binding"/>
    <property type="evidence" value="ECO:0007669"/>
    <property type="project" value="InterPro"/>
</dbReference>
<dbReference type="RefSeq" id="WP_080802356.1">
    <property type="nucleotide sequence ID" value="NZ_LT828543.1"/>
</dbReference>
<dbReference type="InterPro" id="IPR011067">
    <property type="entry name" value="Plasmid_toxin/cell-grow_inhib"/>
</dbReference>
<dbReference type="PANTHER" id="PTHR33988">
    <property type="entry name" value="ENDORIBONUCLEASE MAZF-RELATED"/>
    <property type="match status" value="1"/>
</dbReference>
<reference evidence="1 2" key="1">
    <citation type="submission" date="2017-03" db="EMBL/GenBank/DDBJ databases">
        <authorList>
            <person name="Afonso C.L."/>
            <person name="Miller P.J."/>
            <person name="Scott M.A."/>
            <person name="Spackman E."/>
            <person name="Goraichik I."/>
            <person name="Dimitrov K.M."/>
            <person name="Suarez D.L."/>
            <person name="Swayne D.E."/>
        </authorList>
    </citation>
    <scope>NUCLEOTIDE SEQUENCE [LARGE SCALE GENOMIC DNA]</scope>
    <source>
        <strain evidence="1">PRJEB14757</strain>
    </source>
</reference>
<dbReference type="InterPro" id="IPR003477">
    <property type="entry name" value="PemK-like"/>
</dbReference>
<evidence type="ECO:0000313" key="1">
    <source>
        <dbReference type="EMBL" id="SLM32499.1"/>
    </source>
</evidence>
<gene>
    <name evidence="1" type="ORF">MTBBW1_750020</name>
</gene>
<dbReference type="GO" id="GO:0004521">
    <property type="term" value="F:RNA endonuclease activity"/>
    <property type="evidence" value="ECO:0007669"/>
    <property type="project" value="TreeGrafter"/>
</dbReference>
<dbReference type="Pfam" id="PF02452">
    <property type="entry name" value="PemK_toxin"/>
    <property type="match status" value="1"/>
</dbReference>
<evidence type="ECO:0000313" key="2">
    <source>
        <dbReference type="Proteomes" id="UP000191931"/>
    </source>
</evidence>
<proteinExistence type="predicted"/>
<accession>A0A1W1HJ48</accession>
<dbReference type="SUPFAM" id="SSF50118">
    <property type="entry name" value="Cell growth inhibitor/plasmid maintenance toxic component"/>
    <property type="match status" value="1"/>
</dbReference>
<dbReference type="STRING" id="1246637.MTBBW1_750020"/>
<dbReference type="EMBL" id="FWEV01000320">
    <property type="protein sequence ID" value="SLM32499.1"/>
    <property type="molecule type" value="Genomic_DNA"/>
</dbReference>
<dbReference type="PANTHER" id="PTHR33988:SF2">
    <property type="entry name" value="ENDORIBONUCLEASE MAZF"/>
    <property type="match status" value="1"/>
</dbReference>
<dbReference type="GO" id="GO:0016075">
    <property type="term" value="P:rRNA catabolic process"/>
    <property type="evidence" value="ECO:0007669"/>
    <property type="project" value="TreeGrafter"/>
</dbReference>
<dbReference type="Proteomes" id="UP000191931">
    <property type="component" value="Unassembled WGS sequence"/>
</dbReference>
<dbReference type="AlphaFoldDB" id="A0A1W1HJ48"/>
<keyword evidence="2" id="KW-1185">Reference proteome</keyword>
<sequence>MKRGEIRWYKFTKPDKKRPVLILTRNSIIEYLGEVTVAPITSTIRDIPSEVFLSTDDGMLNDCAVNCDHIQTVSKGKIDGLITTLPTKKMTQVGNAIKFALHI</sequence>